<dbReference type="EMBL" id="LXQA010009160">
    <property type="protein sequence ID" value="MCH85799.1"/>
    <property type="molecule type" value="Genomic_DNA"/>
</dbReference>
<sequence>MARTKNTDRRSTVPPSSPSPTGLAKTSSPPDPPSSP</sequence>
<evidence type="ECO:0000313" key="2">
    <source>
        <dbReference type="EMBL" id="MCH85799.1"/>
    </source>
</evidence>
<evidence type="ECO:0000313" key="3">
    <source>
        <dbReference type="Proteomes" id="UP000265520"/>
    </source>
</evidence>
<dbReference type="AlphaFoldDB" id="A0A392MFH8"/>
<keyword evidence="3" id="KW-1185">Reference proteome</keyword>
<accession>A0A392MFH8</accession>
<evidence type="ECO:0000256" key="1">
    <source>
        <dbReference type="SAM" id="MobiDB-lite"/>
    </source>
</evidence>
<dbReference type="Proteomes" id="UP000265520">
    <property type="component" value="Unassembled WGS sequence"/>
</dbReference>
<comment type="caution">
    <text evidence="2">The sequence shown here is derived from an EMBL/GenBank/DDBJ whole genome shotgun (WGS) entry which is preliminary data.</text>
</comment>
<proteinExistence type="predicted"/>
<feature type="region of interest" description="Disordered" evidence="1">
    <location>
        <begin position="1"/>
        <end position="36"/>
    </location>
</feature>
<feature type="compositionally biased region" description="Basic and acidic residues" evidence="1">
    <location>
        <begin position="1"/>
        <end position="11"/>
    </location>
</feature>
<name>A0A392MFH8_9FABA</name>
<organism evidence="2 3">
    <name type="scientific">Trifolium medium</name>
    <dbReference type="NCBI Taxonomy" id="97028"/>
    <lineage>
        <taxon>Eukaryota</taxon>
        <taxon>Viridiplantae</taxon>
        <taxon>Streptophyta</taxon>
        <taxon>Embryophyta</taxon>
        <taxon>Tracheophyta</taxon>
        <taxon>Spermatophyta</taxon>
        <taxon>Magnoliopsida</taxon>
        <taxon>eudicotyledons</taxon>
        <taxon>Gunneridae</taxon>
        <taxon>Pentapetalae</taxon>
        <taxon>rosids</taxon>
        <taxon>fabids</taxon>
        <taxon>Fabales</taxon>
        <taxon>Fabaceae</taxon>
        <taxon>Papilionoideae</taxon>
        <taxon>50 kb inversion clade</taxon>
        <taxon>NPAAA clade</taxon>
        <taxon>Hologalegina</taxon>
        <taxon>IRL clade</taxon>
        <taxon>Trifolieae</taxon>
        <taxon>Trifolium</taxon>
    </lineage>
</organism>
<protein>
    <submittedName>
        <fullName evidence="2">Uncharacterized protein</fullName>
    </submittedName>
</protein>
<gene>
    <name evidence="2" type="ORF">A2U01_0006650</name>
</gene>
<reference evidence="2 3" key="1">
    <citation type="journal article" date="2018" name="Front. Plant Sci.">
        <title>Red Clover (Trifolium pratense) and Zigzag Clover (T. medium) - A Picture of Genomic Similarities and Differences.</title>
        <authorList>
            <person name="Dluhosova J."/>
            <person name="Istvanek J."/>
            <person name="Nedelnik J."/>
            <person name="Repkova J."/>
        </authorList>
    </citation>
    <scope>NUCLEOTIDE SEQUENCE [LARGE SCALE GENOMIC DNA]</scope>
    <source>
        <strain evidence="3">cv. 10/8</strain>
        <tissue evidence="2">Leaf</tissue>
    </source>
</reference>